<dbReference type="STRING" id="1577791.Mpt1_c11340"/>
<proteinExistence type="predicted"/>
<reference evidence="1 2" key="1">
    <citation type="journal article" date="2014" name="Appl. Environ. Microbiol.">
        <title>Comparative Genome Analysis of 'Candidatus Methanoplasma termitum' Indicates a New Mode of Energy Metabolism in the Seventh Order of Methanogens.</title>
        <authorList>
            <person name="Lang K."/>
            <person name="Schuldes J."/>
            <person name="Klingl A."/>
            <person name="Poehlein A."/>
            <person name="Daniel R."/>
            <person name="Brune A."/>
        </authorList>
    </citation>
    <scope>NUCLEOTIDE SEQUENCE [LARGE SCALE GENOMIC DNA]</scope>
    <source>
        <strain evidence="2">Mpt1</strain>
    </source>
</reference>
<dbReference type="KEGG" id="mear:Mpt1_c11340"/>
<dbReference type="HOGENOM" id="CLU_2406198_0_0_2"/>
<gene>
    <name evidence="1" type="ORF">Mpt1_c11340</name>
</gene>
<evidence type="ECO:0000313" key="1">
    <source>
        <dbReference type="EMBL" id="AIZ56996.1"/>
    </source>
</evidence>
<dbReference type="AlphaFoldDB" id="A0A0A7LHK5"/>
<keyword evidence="2" id="KW-1185">Reference proteome</keyword>
<organism evidence="1 2">
    <name type="scientific">Candidatus Methanoplasma termitum</name>
    <dbReference type="NCBI Taxonomy" id="1577791"/>
    <lineage>
        <taxon>Archaea</taxon>
        <taxon>Methanobacteriati</taxon>
        <taxon>Thermoplasmatota</taxon>
        <taxon>Thermoplasmata</taxon>
        <taxon>Methanomassiliicoccales</taxon>
        <taxon>Methanomassiliicoccaceae</taxon>
        <taxon>Candidatus Methanoplasma</taxon>
    </lineage>
</organism>
<accession>A0A0A7LHK5</accession>
<sequence>MTSQERNMVFYYQSTFYEETKNNIVVNYKPIESTGVSPDIPPRPIQRKIPTRSFEPFQIVYVDFCAVLSFLKMDRSCIDFFIKHVLFYVLTV</sequence>
<dbReference type="Proteomes" id="UP000030787">
    <property type="component" value="Chromosome"/>
</dbReference>
<name>A0A0A7LHK5_9ARCH</name>
<dbReference type="EMBL" id="CP010070">
    <property type="protein sequence ID" value="AIZ56996.1"/>
    <property type="molecule type" value="Genomic_DNA"/>
</dbReference>
<protein>
    <submittedName>
        <fullName evidence="1">Uncharacterized protein</fullName>
    </submittedName>
</protein>
<evidence type="ECO:0000313" key="2">
    <source>
        <dbReference type="Proteomes" id="UP000030787"/>
    </source>
</evidence>